<evidence type="ECO:0000256" key="1">
    <source>
        <dbReference type="SAM" id="Phobius"/>
    </source>
</evidence>
<protein>
    <submittedName>
        <fullName evidence="2">DMT family transporter</fullName>
    </submittedName>
</protein>
<dbReference type="AlphaFoldDB" id="A0A7H9BEE2"/>
<feature type="transmembrane region" description="Helical" evidence="1">
    <location>
        <begin position="30"/>
        <end position="51"/>
    </location>
</feature>
<sequence>MQTVYTLLALFIGLVVPLQAAVNNQLRAFIGGSPLLAALVSFSVGIVTLLLMSLATGQKMSGLMGLAKVQPWMLVGGVLGAIFVFGTTLIAPKLGAASMLALIIGGQVCAGLLFDRFGWLGMPLRDLSWPRLLGAALVIMGVLLVNFGDRLLGSSS</sequence>
<feature type="transmembrane region" description="Helical" evidence="1">
    <location>
        <begin position="129"/>
        <end position="148"/>
    </location>
</feature>
<keyword evidence="1" id="KW-0472">Membrane</keyword>
<keyword evidence="1" id="KW-0812">Transmembrane</keyword>
<dbReference type="PANTHER" id="PTHR34821:SF2">
    <property type="entry name" value="INNER MEMBRANE PROTEIN YDCZ"/>
    <property type="match status" value="1"/>
</dbReference>
<keyword evidence="3" id="KW-1185">Reference proteome</keyword>
<dbReference type="PANTHER" id="PTHR34821">
    <property type="entry name" value="INNER MEMBRANE PROTEIN YDCZ"/>
    <property type="match status" value="1"/>
</dbReference>
<keyword evidence="1" id="KW-1133">Transmembrane helix</keyword>
<dbReference type="Pfam" id="PF04657">
    <property type="entry name" value="DMT_YdcZ"/>
    <property type="match status" value="1"/>
</dbReference>
<feature type="transmembrane region" description="Helical" evidence="1">
    <location>
        <begin position="97"/>
        <end position="117"/>
    </location>
</feature>
<dbReference type="GO" id="GO:0005886">
    <property type="term" value="C:plasma membrane"/>
    <property type="evidence" value="ECO:0007669"/>
    <property type="project" value="TreeGrafter"/>
</dbReference>
<dbReference type="InterPro" id="IPR006750">
    <property type="entry name" value="YdcZ"/>
</dbReference>
<organism evidence="2 3">
    <name type="scientific">Chitinibacter bivalviorum</name>
    <dbReference type="NCBI Taxonomy" id="2739434"/>
    <lineage>
        <taxon>Bacteria</taxon>
        <taxon>Pseudomonadati</taxon>
        <taxon>Pseudomonadota</taxon>
        <taxon>Betaproteobacteria</taxon>
        <taxon>Neisseriales</taxon>
        <taxon>Chitinibacteraceae</taxon>
        <taxon>Chitinibacter</taxon>
    </lineage>
</organism>
<gene>
    <name evidence="2" type="ORF">HQ393_01335</name>
</gene>
<dbReference type="KEGG" id="chiz:HQ393_01335"/>
<proteinExistence type="predicted"/>
<evidence type="ECO:0000313" key="2">
    <source>
        <dbReference type="EMBL" id="QLG86989.1"/>
    </source>
</evidence>
<accession>A0A7H9BEE2</accession>
<evidence type="ECO:0000313" key="3">
    <source>
        <dbReference type="Proteomes" id="UP000509597"/>
    </source>
</evidence>
<reference evidence="2 3" key="1">
    <citation type="submission" date="2020-07" db="EMBL/GenBank/DDBJ databases">
        <title>Complete genome sequence of Chitinibacter sp. 2T18.</title>
        <authorList>
            <person name="Bae J.-W."/>
            <person name="Choi J.-W."/>
        </authorList>
    </citation>
    <scope>NUCLEOTIDE SEQUENCE [LARGE SCALE GENOMIC DNA]</scope>
    <source>
        <strain evidence="2 3">2T18</strain>
    </source>
</reference>
<feature type="transmembrane region" description="Helical" evidence="1">
    <location>
        <begin position="72"/>
        <end position="91"/>
    </location>
</feature>
<dbReference type="RefSeq" id="WP_179357075.1">
    <property type="nucleotide sequence ID" value="NZ_CP058627.1"/>
</dbReference>
<dbReference type="Proteomes" id="UP000509597">
    <property type="component" value="Chromosome"/>
</dbReference>
<name>A0A7H9BEE2_9NEIS</name>
<dbReference type="EMBL" id="CP058627">
    <property type="protein sequence ID" value="QLG86989.1"/>
    <property type="molecule type" value="Genomic_DNA"/>
</dbReference>